<organism evidence="1">
    <name type="scientific">uncultured Chloroflexia bacterium</name>
    <dbReference type="NCBI Taxonomy" id="1672391"/>
    <lineage>
        <taxon>Bacteria</taxon>
        <taxon>Bacillati</taxon>
        <taxon>Chloroflexota</taxon>
        <taxon>Chloroflexia</taxon>
        <taxon>environmental samples</taxon>
    </lineage>
</organism>
<dbReference type="EMBL" id="CADCTK010000278">
    <property type="protein sequence ID" value="CAA9235900.1"/>
    <property type="molecule type" value="Genomic_DNA"/>
</dbReference>
<accession>A0A6J4HWN6</accession>
<protein>
    <submittedName>
        <fullName evidence="1">Uncharacterized protein</fullName>
    </submittedName>
</protein>
<gene>
    <name evidence="1" type="ORF">AVDCRST_MAG26-1195</name>
</gene>
<dbReference type="AlphaFoldDB" id="A0A6J4HWN6"/>
<proteinExistence type="predicted"/>
<evidence type="ECO:0000313" key="1">
    <source>
        <dbReference type="EMBL" id="CAA9235900.1"/>
    </source>
</evidence>
<name>A0A6J4HWN6_9CHLR</name>
<sequence>MRLEYRHQLREPRDIANRASYGSSAAYASSSPRHLDSCTNLLPMYGALLLFLHTSFSLDPSMC</sequence>
<reference evidence="1" key="1">
    <citation type="submission" date="2020-02" db="EMBL/GenBank/DDBJ databases">
        <authorList>
            <person name="Meier V. D."/>
        </authorList>
    </citation>
    <scope>NUCLEOTIDE SEQUENCE</scope>
    <source>
        <strain evidence="1">AVDCRST_MAG26</strain>
    </source>
</reference>